<dbReference type="InterPro" id="IPR032330">
    <property type="entry name" value="EF-G-binding_C"/>
</dbReference>
<dbReference type="Proteomes" id="UP000467124">
    <property type="component" value="Unassembled WGS sequence"/>
</dbReference>
<feature type="domain" description="Elongation factor G-binding protein C-terminal treble-clef zinc-finger" evidence="1">
    <location>
        <begin position="8"/>
        <end position="161"/>
    </location>
</feature>
<accession>A0A7K2ILW0</accession>
<evidence type="ECO:0000313" key="3">
    <source>
        <dbReference type="Proteomes" id="UP000467124"/>
    </source>
</evidence>
<dbReference type="EMBL" id="WWHY01000001">
    <property type="protein sequence ID" value="MYR30949.1"/>
    <property type="molecule type" value="Genomic_DNA"/>
</dbReference>
<dbReference type="GeneID" id="91391968"/>
<name>A0A7K2ILW0_9ACTN</name>
<organism evidence="2 3">
    <name type="scientific">Nocardiopsis alba</name>
    <dbReference type="NCBI Taxonomy" id="53437"/>
    <lineage>
        <taxon>Bacteria</taxon>
        <taxon>Bacillati</taxon>
        <taxon>Actinomycetota</taxon>
        <taxon>Actinomycetes</taxon>
        <taxon>Streptosporangiales</taxon>
        <taxon>Nocardiopsidaceae</taxon>
        <taxon>Nocardiopsis</taxon>
    </lineage>
</organism>
<reference evidence="2 3" key="1">
    <citation type="journal article" date="2019" name="Nat. Commun.">
        <title>The antimicrobial potential of Streptomyces from insect microbiomes.</title>
        <authorList>
            <person name="Chevrette M.G."/>
            <person name="Carlson C.M."/>
            <person name="Ortega H.E."/>
            <person name="Thomas C."/>
            <person name="Ananiev G.E."/>
            <person name="Barns K.J."/>
            <person name="Book A.J."/>
            <person name="Cagnazzo J."/>
            <person name="Carlos C."/>
            <person name="Flanigan W."/>
            <person name="Grubbs K.J."/>
            <person name="Horn H.A."/>
            <person name="Hoffmann F.M."/>
            <person name="Klassen J.L."/>
            <person name="Knack J.J."/>
            <person name="Lewin G.R."/>
            <person name="McDonald B.R."/>
            <person name="Muller L."/>
            <person name="Melo W.G.P."/>
            <person name="Pinto-Tomas A.A."/>
            <person name="Schmitz A."/>
            <person name="Wendt-Pienkowski E."/>
            <person name="Wildman S."/>
            <person name="Zhao M."/>
            <person name="Zhang F."/>
            <person name="Bugni T.S."/>
            <person name="Andes D.R."/>
            <person name="Pupo M.T."/>
            <person name="Currie C.R."/>
        </authorList>
    </citation>
    <scope>NUCLEOTIDE SEQUENCE [LARGE SCALE GENOMIC DNA]</scope>
    <source>
        <strain evidence="2 3">SID5840</strain>
    </source>
</reference>
<comment type="caution">
    <text evidence="2">The sequence shown here is derived from an EMBL/GenBank/DDBJ whole genome shotgun (WGS) entry which is preliminary data.</text>
</comment>
<gene>
    <name evidence="2" type="ORF">GTW20_01355</name>
</gene>
<dbReference type="Pfam" id="PF16571">
    <property type="entry name" value="FBP_C"/>
    <property type="match status" value="1"/>
</dbReference>
<evidence type="ECO:0000313" key="2">
    <source>
        <dbReference type="EMBL" id="MYR30949.1"/>
    </source>
</evidence>
<dbReference type="RefSeq" id="WP_017535676.1">
    <property type="nucleotide sequence ID" value="NZ_BAZE01000006.1"/>
</dbReference>
<evidence type="ECO:0000259" key="1">
    <source>
        <dbReference type="Pfam" id="PF16571"/>
    </source>
</evidence>
<protein>
    <submittedName>
        <fullName evidence="2">FBP domain-containing protein</fullName>
    </submittedName>
</protein>
<dbReference type="AlphaFoldDB" id="A0A7K2ILW0"/>
<sequence>MREATAEEMRSSFVNCSKGETRRMNLPQEAPPLPWEEMEFLGWRDPRAQEHAYLVTDSEEGLVGIALRLSSGGRGGGFFRTMACSLCLTVHPSGGVRLFNAPKRGAAGRKGDSVGLYVCEDLACPLYVRGLRTSPLIQPAETITREERVERLRDNLARFVTGFLVS</sequence>
<proteinExistence type="predicted"/>